<evidence type="ECO:0000313" key="1">
    <source>
        <dbReference type="EMBL" id="OUM84205.1"/>
    </source>
</evidence>
<comment type="caution">
    <text evidence="1">The sequence shown here is derived from an EMBL/GenBank/DDBJ whole genome shotgun (WGS) entry which is preliminary data.</text>
</comment>
<evidence type="ECO:0000313" key="2">
    <source>
        <dbReference type="Proteomes" id="UP000196475"/>
    </source>
</evidence>
<dbReference type="EMBL" id="LZRT01000138">
    <property type="protein sequence ID" value="OUM84205.1"/>
    <property type="molecule type" value="Genomic_DNA"/>
</dbReference>
<gene>
    <name evidence="1" type="ORF">BAA01_11375</name>
</gene>
<name>A0A1Y3PA56_9BACI</name>
<organism evidence="1 2">
    <name type="scientific">Bacillus thermozeamaize</name>
    <dbReference type="NCBI Taxonomy" id="230954"/>
    <lineage>
        <taxon>Bacteria</taxon>
        <taxon>Bacillati</taxon>
        <taxon>Bacillota</taxon>
        <taxon>Bacilli</taxon>
        <taxon>Bacillales</taxon>
        <taxon>Bacillaceae</taxon>
        <taxon>Bacillus</taxon>
    </lineage>
</organism>
<dbReference type="Proteomes" id="UP000196475">
    <property type="component" value="Unassembled WGS sequence"/>
</dbReference>
<protein>
    <submittedName>
        <fullName evidence="1">Uncharacterized protein</fullName>
    </submittedName>
</protein>
<reference evidence="2" key="1">
    <citation type="submission" date="2016-06" db="EMBL/GenBank/DDBJ databases">
        <authorList>
            <person name="Nascimento L."/>
            <person name="Pereira R.V."/>
            <person name="Martins L.F."/>
            <person name="Quaggio R.B."/>
            <person name="Silva A.M."/>
            <person name="Setubal J.C."/>
        </authorList>
    </citation>
    <scope>NUCLEOTIDE SEQUENCE [LARGE SCALE GENOMIC DNA]</scope>
</reference>
<proteinExistence type="predicted"/>
<accession>A0A1Y3PA56</accession>
<sequence length="89" mass="9077">MSVDGQTITVSGVTLSEGETLTITYGDRSGGGPGAKAPTTPGVQVWQARSAGHFTGTPQNLAVSDEFHHAAAPSYHIIPVLKISSAICA</sequence>
<dbReference type="AlphaFoldDB" id="A0A1Y3PA56"/>